<reference evidence="4 5" key="2">
    <citation type="journal article" date="2011" name="J. Antibiot.">
        <title>Furaquinocins I and J: novel polyketide isoprenoid hybrid compounds from Streptomyces reveromyceticus SN-593.</title>
        <authorList>
            <person name="Panthee S."/>
            <person name="Takahashi S."/>
            <person name="Takagi H."/>
            <person name="Nogawa T."/>
            <person name="Oowada E."/>
            <person name="Uramoto M."/>
            <person name="Osada H."/>
        </authorList>
    </citation>
    <scope>NUCLEOTIDE SEQUENCE [LARGE SCALE GENOMIC DNA]</scope>
    <source>
        <strain evidence="4 5">SN-593</strain>
    </source>
</reference>
<name>A0A7U3UMP4_9ACTN</name>
<dbReference type="RefSeq" id="WP_202231918.1">
    <property type="nucleotide sequence ID" value="NZ_AP018365.1"/>
</dbReference>
<keyword evidence="5" id="KW-1185">Reference proteome</keyword>
<dbReference type="Gene3D" id="3.40.630.30">
    <property type="match status" value="1"/>
</dbReference>
<feature type="domain" description="N-acetyltransferase" evidence="3">
    <location>
        <begin position="4"/>
        <end position="140"/>
    </location>
</feature>
<dbReference type="InterPro" id="IPR000182">
    <property type="entry name" value="GNAT_dom"/>
</dbReference>
<protein>
    <submittedName>
        <fullName evidence="4">Putative acetyltransferase</fullName>
    </submittedName>
</protein>
<evidence type="ECO:0000313" key="5">
    <source>
        <dbReference type="Proteomes" id="UP000595703"/>
    </source>
</evidence>
<evidence type="ECO:0000256" key="1">
    <source>
        <dbReference type="ARBA" id="ARBA00022679"/>
    </source>
</evidence>
<organism evidence="4 5">
    <name type="scientific">Actinacidiphila reveromycinica</name>
    <dbReference type="NCBI Taxonomy" id="659352"/>
    <lineage>
        <taxon>Bacteria</taxon>
        <taxon>Bacillati</taxon>
        <taxon>Actinomycetota</taxon>
        <taxon>Actinomycetes</taxon>
        <taxon>Kitasatosporales</taxon>
        <taxon>Streptomycetaceae</taxon>
        <taxon>Actinacidiphila</taxon>
    </lineage>
</organism>
<dbReference type="PANTHER" id="PTHR43877">
    <property type="entry name" value="AMINOALKYLPHOSPHONATE N-ACETYLTRANSFERASE-RELATED-RELATED"/>
    <property type="match status" value="1"/>
</dbReference>
<reference evidence="4 5" key="1">
    <citation type="journal article" date="2010" name="J. Bacteriol.">
        <title>Biochemical characterization of a novel indole prenyltransferase from Streptomyces sp. SN-593.</title>
        <authorList>
            <person name="Takahashi S."/>
            <person name="Takagi H."/>
            <person name="Toyoda A."/>
            <person name="Uramoto M."/>
            <person name="Nogawa T."/>
            <person name="Ueki M."/>
            <person name="Sakaki Y."/>
            <person name="Osada H."/>
        </authorList>
    </citation>
    <scope>NUCLEOTIDE SEQUENCE [LARGE SCALE GENOMIC DNA]</scope>
    <source>
        <strain evidence="4 5">SN-593</strain>
    </source>
</reference>
<proteinExistence type="predicted"/>
<accession>A0A7U3UMP4</accession>
<gene>
    <name evidence="4" type="ORF">RVR_205</name>
</gene>
<dbReference type="CDD" id="cd04301">
    <property type="entry name" value="NAT_SF"/>
    <property type="match status" value="1"/>
</dbReference>
<evidence type="ECO:0000259" key="3">
    <source>
        <dbReference type="PROSITE" id="PS51186"/>
    </source>
</evidence>
<dbReference type="InterPro" id="IPR016181">
    <property type="entry name" value="Acyl_CoA_acyltransferase"/>
</dbReference>
<sequence>MNDLRIRSAAPADAAAVLAFWQVAAEGTSISDDEAGVVGLVARDPEALLLAERDGVLVGSVIAGFDGWRCHLYRLAVHPEVRRQGVARALLEAAEERFLAVGGRRGDAMVLVANERAQHAWRASGYLPEERWRRWTKRLR</sequence>
<dbReference type="PROSITE" id="PS51186">
    <property type="entry name" value="GNAT"/>
    <property type="match status" value="1"/>
</dbReference>
<keyword evidence="1 4" id="KW-0808">Transferase</keyword>
<dbReference type="EMBL" id="AP018365">
    <property type="protein sequence ID" value="BBA95373.1"/>
    <property type="molecule type" value="Genomic_DNA"/>
</dbReference>
<dbReference type="GO" id="GO:0016747">
    <property type="term" value="F:acyltransferase activity, transferring groups other than amino-acyl groups"/>
    <property type="evidence" value="ECO:0007669"/>
    <property type="project" value="InterPro"/>
</dbReference>
<dbReference type="AlphaFoldDB" id="A0A7U3UMP4"/>
<dbReference type="SUPFAM" id="SSF55729">
    <property type="entry name" value="Acyl-CoA N-acyltransferases (Nat)"/>
    <property type="match status" value="1"/>
</dbReference>
<dbReference type="Pfam" id="PF00583">
    <property type="entry name" value="Acetyltransf_1"/>
    <property type="match status" value="1"/>
</dbReference>
<reference evidence="4 5" key="3">
    <citation type="journal article" date="2011" name="Nat. Chem. Biol.">
        <title>Reveromycin A biosynthesis uses RevG and RevJ for stereospecific spiroacetal formation.</title>
        <authorList>
            <person name="Takahashi S."/>
            <person name="Toyoda A."/>
            <person name="Sekiyama Y."/>
            <person name="Takagi H."/>
            <person name="Nogawa T."/>
            <person name="Uramoto M."/>
            <person name="Suzuki R."/>
            <person name="Koshino H."/>
            <person name="Kumano T."/>
            <person name="Panthee S."/>
            <person name="Dairi T."/>
            <person name="Ishikawa J."/>
            <person name="Ikeda H."/>
            <person name="Sakaki Y."/>
            <person name="Osada H."/>
        </authorList>
    </citation>
    <scope>NUCLEOTIDE SEQUENCE [LARGE SCALE GENOMIC DNA]</scope>
    <source>
        <strain evidence="4 5">SN-593</strain>
    </source>
</reference>
<reference evidence="4 5" key="4">
    <citation type="journal article" date="2020" name="Sci. Rep.">
        <title>beta-carboline chemical signals induce reveromycin production through a LuxR family regulator in Streptomyces sp. SN-593.</title>
        <authorList>
            <person name="Panthee S."/>
            <person name="Kito N."/>
            <person name="Hayashi T."/>
            <person name="Shimizu T."/>
            <person name="Ishikawa J."/>
            <person name="Hamamoto H."/>
            <person name="Osada H."/>
            <person name="Takahashi S."/>
        </authorList>
    </citation>
    <scope>NUCLEOTIDE SEQUENCE [LARGE SCALE GENOMIC DNA]</scope>
    <source>
        <strain evidence="4 5">SN-593</strain>
    </source>
</reference>
<dbReference type="InterPro" id="IPR050832">
    <property type="entry name" value="Bact_Acetyltransf"/>
</dbReference>
<evidence type="ECO:0000256" key="2">
    <source>
        <dbReference type="ARBA" id="ARBA00023315"/>
    </source>
</evidence>
<dbReference type="Proteomes" id="UP000595703">
    <property type="component" value="Chromosome"/>
</dbReference>
<keyword evidence="2" id="KW-0012">Acyltransferase</keyword>
<evidence type="ECO:0000313" key="4">
    <source>
        <dbReference type="EMBL" id="BBA95373.1"/>
    </source>
</evidence>
<dbReference type="KEGG" id="arev:RVR_205"/>